<dbReference type="Proteomes" id="UP001210978">
    <property type="component" value="Chromosome"/>
</dbReference>
<keyword evidence="1" id="KW-1133">Transmembrane helix</keyword>
<evidence type="ECO:0000256" key="1">
    <source>
        <dbReference type="SAM" id="Phobius"/>
    </source>
</evidence>
<keyword evidence="1" id="KW-0812">Transmembrane</keyword>
<keyword evidence="1" id="KW-0472">Membrane</keyword>
<evidence type="ECO:0000313" key="3">
    <source>
        <dbReference type="Proteomes" id="UP001210978"/>
    </source>
</evidence>
<keyword evidence="3" id="KW-1185">Reference proteome</keyword>
<sequence>MIPEKELDEFLSNLLIEERSIEYEVYMKRYNKTFDHVNKCFLLISNKKRGWIGNSGTYMGIAPGYKPVVEDFLYRGGFVKEKEKEEFEMTAKKASHELIVKQSKEIKITRTISIISLIIAFLAILIAIYK</sequence>
<name>A0ABY7QKT5_9FLAO</name>
<accession>A0ABY7QKT5</accession>
<feature type="transmembrane region" description="Helical" evidence="1">
    <location>
        <begin position="111"/>
        <end position="129"/>
    </location>
</feature>
<reference evidence="2 3" key="1">
    <citation type="submission" date="2023-01" db="EMBL/GenBank/DDBJ databases">
        <title>Complete genome of Chryseobacterium camelliae VAN22-5A.</title>
        <authorList>
            <person name="Zong G."/>
            <person name="Cao G."/>
        </authorList>
    </citation>
    <scope>NUCLEOTIDE SEQUENCE [LARGE SCALE GENOMIC DNA]</scope>
    <source>
        <strain evidence="2 3">VAN22-5A</strain>
    </source>
</reference>
<proteinExistence type="predicted"/>
<dbReference type="EMBL" id="CP115859">
    <property type="protein sequence ID" value="WBV60285.1"/>
    <property type="molecule type" value="Genomic_DNA"/>
</dbReference>
<organism evidence="2 3">
    <name type="scientific">Chryseobacterium camelliae</name>
    <dbReference type="NCBI Taxonomy" id="1265445"/>
    <lineage>
        <taxon>Bacteria</taxon>
        <taxon>Pseudomonadati</taxon>
        <taxon>Bacteroidota</taxon>
        <taxon>Flavobacteriia</taxon>
        <taxon>Flavobacteriales</taxon>
        <taxon>Weeksellaceae</taxon>
        <taxon>Chryseobacterium group</taxon>
        <taxon>Chryseobacterium</taxon>
    </lineage>
</organism>
<evidence type="ECO:0000313" key="2">
    <source>
        <dbReference type="EMBL" id="WBV60285.1"/>
    </source>
</evidence>
<protein>
    <submittedName>
        <fullName evidence="2">Uncharacterized protein</fullName>
    </submittedName>
</protein>
<gene>
    <name evidence="2" type="ORF">PFY12_14750</name>
</gene>
<dbReference type="RefSeq" id="WP_271148621.1">
    <property type="nucleotide sequence ID" value="NZ_CP115859.1"/>
</dbReference>